<proteinExistence type="predicted"/>
<dbReference type="AlphaFoldDB" id="A0A2M8RGR2"/>
<dbReference type="InterPro" id="IPR037401">
    <property type="entry name" value="SnoaL-like"/>
</dbReference>
<organism evidence="2 3">
    <name type="scientific">Bradyrhizobium forestalis</name>
    <dbReference type="NCBI Taxonomy" id="1419263"/>
    <lineage>
        <taxon>Bacteria</taxon>
        <taxon>Pseudomonadati</taxon>
        <taxon>Pseudomonadota</taxon>
        <taxon>Alphaproteobacteria</taxon>
        <taxon>Hyphomicrobiales</taxon>
        <taxon>Nitrobacteraceae</taxon>
        <taxon>Bradyrhizobium</taxon>
    </lineage>
</organism>
<dbReference type="EMBL" id="PGVG01000001">
    <property type="protein sequence ID" value="PJG57002.1"/>
    <property type="molecule type" value="Genomic_DNA"/>
</dbReference>
<dbReference type="SUPFAM" id="SSF54427">
    <property type="entry name" value="NTF2-like"/>
    <property type="match status" value="1"/>
</dbReference>
<reference evidence="2 3" key="1">
    <citation type="submission" date="2017-11" db="EMBL/GenBank/DDBJ databases">
        <title>Bradyrhizobium forestalis sp. nov., an efficient nitrogen-fixing bacterium isolated from nodules of forest legume species in the Amazon.</title>
        <authorList>
            <person name="Costa E.M."/>
            <person name="Guimaraes A."/>
            <person name="Carvalho T.S."/>
            <person name="Rodrigues T.L."/>
            <person name="Ribeiro P.R.A."/>
            <person name="Lebbe L."/>
            <person name="Willems A."/>
            <person name="Moreira F.M.S."/>
        </authorList>
    </citation>
    <scope>NUCLEOTIDE SEQUENCE [LARGE SCALE GENOMIC DNA]</scope>
    <source>
        <strain evidence="2 3">INPA54B</strain>
    </source>
</reference>
<evidence type="ECO:0000259" key="1">
    <source>
        <dbReference type="Pfam" id="PF13474"/>
    </source>
</evidence>
<name>A0A2M8RGR2_9BRAD</name>
<dbReference type="InterPro" id="IPR032710">
    <property type="entry name" value="NTF2-like_dom_sf"/>
</dbReference>
<protein>
    <recommendedName>
        <fullName evidence="1">SnoaL-like domain-containing protein</fullName>
    </recommendedName>
</protein>
<dbReference type="Proteomes" id="UP000231194">
    <property type="component" value="Unassembled WGS sequence"/>
</dbReference>
<evidence type="ECO:0000313" key="2">
    <source>
        <dbReference type="EMBL" id="PJG57002.1"/>
    </source>
</evidence>
<accession>A0A2M8RGR2</accession>
<comment type="caution">
    <text evidence="2">The sequence shown here is derived from an EMBL/GenBank/DDBJ whole genome shotgun (WGS) entry which is preliminary data.</text>
</comment>
<gene>
    <name evidence="2" type="ORF">CVM73_00855</name>
</gene>
<dbReference type="Pfam" id="PF13474">
    <property type="entry name" value="SnoaL_3"/>
    <property type="match status" value="1"/>
</dbReference>
<sequence length="27" mass="3109">MTMVLVKEGNDWVIAHHHSSLRPPPKQ</sequence>
<keyword evidence="3" id="KW-1185">Reference proteome</keyword>
<feature type="domain" description="SnoaL-like" evidence="1">
    <location>
        <begin position="2"/>
        <end position="21"/>
    </location>
</feature>
<evidence type="ECO:0000313" key="3">
    <source>
        <dbReference type="Proteomes" id="UP000231194"/>
    </source>
</evidence>
<dbReference type="Gene3D" id="3.10.450.50">
    <property type="match status" value="1"/>
</dbReference>